<organism evidence="1 2">
    <name type="scientific">Peribacillus simplex</name>
    <dbReference type="NCBI Taxonomy" id="1478"/>
    <lineage>
        <taxon>Bacteria</taxon>
        <taxon>Bacillati</taxon>
        <taxon>Bacillota</taxon>
        <taxon>Bacilli</taxon>
        <taxon>Bacillales</taxon>
        <taxon>Bacillaceae</taxon>
        <taxon>Peribacillus</taxon>
    </lineage>
</organism>
<evidence type="ECO:0008006" key="3">
    <source>
        <dbReference type="Google" id="ProtNLM"/>
    </source>
</evidence>
<evidence type="ECO:0000313" key="1">
    <source>
        <dbReference type="EMBL" id="SIS02123.1"/>
    </source>
</evidence>
<dbReference type="InterPro" id="IPR006311">
    <property type="entry name" value="TAT_signal"/>
</dbReference>
<dbReference type="RefSeq" id="WP_179086162.1">
    <property type="nucleotide sequence ID" value="NZ_FTMX01000009.1"/>
</dbReference>
<reference evidence="1 2" key="1">
    <citation type="submission" date="2017-01" db="EMBL/GenBank/DDBJ databases">
        <authorList>
            <person name="Varghese N."/>
            <person name="Submissions S."/>
        </authorList>
    </citation>
    <scope>NUCLEOTIDE SEQUENCE [LARGE SCALE GENOMIC DNA]</scope>
    <source>
        <strain evidence="1 2">RUG2-6</strain>
    </source>
</reference>
<dbReference type="AlphaFoldDB" id="A0A9X8RDQ1"/>
<protein>
    <recommendedName>
        <fullName evidence="3">Twin-arginine translocation signal domain-containing protein</fullName>
    </recommendedName>
</protein>
<gene>
    <name evidence="1" type="ORF">SAMN05878482_109104</name>
</gene>
<dbReference type="Proteomes" id="UP000185829">
    <property type="component" value="Unassembled WGS sequence"/>
</dbReference>
<comment type="caution">
    <text evidence="1">The sequence shown here is derived from an EMBL/GenBank/DDBJ whole genome shotgun (WGS) entry which is preliminary data.</text>
</comment>
<dbReference type="EMBL" id="FTMX01000009">
    <property type="protein sequence ID" value="SIS02123.1"/>
    <property type="molecule type" value="Genomic_DNA"/>
</dbReference>
<name>A0A9X8RDQ1_9BACI</name>
<proteinExistence type="predicted"/>
<sequence length="49" mass="5439">MENKPLNRRRFLTYMGIGAAATSGLGILSETAIAQIDNQFRVKPKKKGF</sequence>
<accession>A0A9X8RDQ1</accession>
<dbReference type="PROSITE" id="PS51318">
    <property type="entry name" value="TAT"/>
    <property type="match status" value="1"/>
</dbReference>
<evidence type="ECO:0000313" key="2">
    <source>
        <dbReference type="Proteomes" id="UP000185829"/>
    </source>
</evidence>